<evidence type="ECO:0000256" key="15">
    <source>
        <dbReference type="PIRSR" id="PIRSR601577-1"/>
    </source>
</evidence>
<evidence type="ECO:0000313" key="19">
    <source>
        <dbReference type="Proteomes" id="UP000192257"/>
    </source>
</evidence>
<dbReference type="GO" id="GO:0016020">
    <property type="term" value="C:membrane"/>
    <property type="evidence" value="ECO:0007669"/>
    <property type="project" value="UniProtKB-SubCell"/>
</dbReference>
<keyword evidence="7 17" id="KW-0378">Hydrolase</keyword>
<keyword evidence="12" id="KW-0865">Zymogen</keyword>
<evidence type="ECO:0000313" key="18">
    <source>
        <dbReference type="EMBL" id="ORC76918.1"/>
    </source>
</evidence>
<keyword evidence="9" id="KW-0130">Cell adhesion</keyword>
<dbReference type="RefSeq" id="XP_028876629.1">
    <property type="nucleotide sequence ID" value="XM_029032077.1"/>
</dbReference>
<evidence type="ECO:0000256" key="2">
    <source>
        <dbReference type="ARBA" id="ARBA00004370"/>
    </source>
</evidence>
<dbReference type="EC" id="3.4.24.-" evidence="17"/>
<dbReference type="PRINTS" id="PR00782">
    <property type="entry name" value="LSHMANOLYSIN"/>
</dbReference>
<comment type="caution">
    <text evidence="18">The sequence shown here is derived from an EMBL/GenBank/DDBJ whole genome shotgun (WGS) entry which is preliminary data.</text>
</comment>
<dbReference type="Gene3D" id="3.90.132.10">
    <property type="entry name" value="Leishmanolysin , domain 2"/>
    <property type="match status" value="1"/>
</dbReference>
<dbReference type="VEuPathDB" id="TriTrypDB:TM35_002861000"/>
<accession>A0A1X0NDK9</accession>
<dbReference type="PANTHER" id="PTHR10942:SF0">
    <property type="entry name" value="LEISHMANOLYSIN-LIKE PEPTIDASE"/>
    <property type="match status" value="1"/>
</dbReference>
<dbReference type="SUPFAM" id="SSF55486">
    <property type="entry name" value="Metalloproteases ('zincins'), catalytic domain"/>
    <property type="match status" value="1"/>
</dbReference>
<dbReference type="Gene3D" id="2.30.34.10">
    <property type="entry name" value="Leishmanolysin domain 4"/>
    <property type="match status" value="1"/>
</dbReference>
<dbReference type="AlphaFoldDB" id="A0A1X0NDK9"/>
<proteinExistence type="inferred from homology"/>
<dbReference type="GO" id="GO:0005737">
    <property type="term" value="C:cytoplasm"/>
    <property type="evidence" value="ECO:0007669"/>
    <property type="project" value="TreeGrafter"/>
</dbReference>
<protein>
    <recommendedName>
        <fullName evidence="17">Leishmanolysin-like peptidase</fullName>
        <ecNumber evidence="17">3.4.24.-</ecNumber>
    </recommendedName>
</protein>
<evidence type="ECO:0000256" key="13">
    <source>
        <dbReference type="ARBA" id="ARBA00023157"/>
    </source>
</evidence>
<feature type="active site" evidence="15">
    <location>
        <position position="210"/>
    </location>
</feature>
<keyword evidence="13" id="KW-1015">Disulfide bond</keyword>
<name>A0A1X0NDK9_9TRYP</name>
<keyword evidence="6" id="KW-0732">Signal</keyword>
<feature type="binding site" evidence="16">
    <location>
        <position position="209"/>
    </location>
    <ligand>
        <name>Zn(2+)</name>
        <dbReference type="ChEBI" id="CHEBI:29105"/>
        <note>catalytic</note>
    </ligand>
</feature>
<evidence type="ECO:0000256" key="4">
    <source>
        <dbReference type="ARBA" id="ARBA00022670"/>
    </source>
</evidence>
<keyword evidence="4 17" id="KW-0645">Protease</keyword>
<comment type="subcellular location">
    <subcellularLocation>
        <location evidence="2">Membrane</location>
    </subcellularLocation>
</comment>
<keyword evidence="10 16" id="KW-0482">Metalloprotease</keyword>
<evidence type="ECO:0000256" key="7">
    <source>
        <dbReference type="ARBA" id="ARBA00022801"/>
    </source>
</evidence>
<comment type="similarity">
    <text evidence="3 17">Belongs to the peptidase M8 family.</text>
</comment>
<gene>
    <name evidence="18" type="ORF">TM35_002861000</name>
</gene>
<dbReference type="Gene3D" id="3.10.170.20">
    <property type="match status" value="1"/>
</dbReference>
<evidence type="ECO:0000256" key="9">
    <source>
        <dbReference type="ARBA" id="ARBA00022889"/>
    </source>
</evidence>
<evidence type="ECO:0000256" key="5">
    <source>
        <dbReference type="ARBA" id="ARBA00022723"/>
    </source>
</evidence>
<evidence type="ECO:0000256" key="1">
    <source>
        <dbReference type="ARBA" id="ARBA00001249"/>
    </source>
</evidence>
<dbReference type="EMBL" id="NBCO01000286">
    <property type="protein sequence ID" value="ORC76918.1"/>
    <property type="molecule type" value="Genomic_DNA"/>
</dbReference>
<feature type="binding site" evidence="16">
    <location>
        <position position="213"/>
    </location>
    <ligand>
        <name>Zn(2+)</name>
        <dbReference type="ChEBI" id="CHEBI:29105"/>
        <note>catalytic</note>
    </ligand>
</feature>
<comment type="cofactor">
    <cofactor evidence="16 17">
        <name>Zn(2+)</name>
        <dbReference type="ChEBI" id="CHEBI:29105"/>
    </cofactor>
    <text evidence="16 17">Binds 1 zinc ion per subunit.</text>
</comment>
<comment type="catalytic activity">
    <reaction evidence="1">
        <text>Preference for hydrophobic residues at P1 and P1' and basic residues at P2' and P3'. A model nonapeptide is cleaved at -Ala-Tyr-|-Leu-Lys-Lys-.</text>
        <dbReference type="EC" id="3.4.24.36"/>
    </reaction>
</comment>
<dbReference type="GO" id="GO:0006508">
    <property type="term" value="P:proteolysis"/>
    <property type="evidence" value="ECO:0007669"/>
    <property type="project" value="UniProtKB-KW"/>
</dbReference>
<reference evidence="18 19" key="1">
    <citation type="submission" date="2017-03" db="EMBL/GenBank/DDBJ databases">
        <title>An alternative strategy for trypanosome survival in the mammalian bloodstream revealed through genome and transcriptome analysis of the ubiquitous bovine parasite Trypanosoma (Megatrypanum) theileri.</title>
        <authorList>
            <person name="Kelly S."/>
            <person name="Ivens A."/>
            <person name="Mott A."/>
            <person name="O'Neill E."/>
            <person name="Emms D."/>
            <person name="Macleod O."/>
            <person name="Voorheis P."/>
            <person name="Matthews J."/>
            <person name="Matthews K."/>
            <person name="Carrington M."/>
        </authorList>
    </citation>
    <scope>NUCLEOTIDE SEQUENCE [LARGE SCALE GENOMIC DNA]</scope>
    <source>
        <strain evidence="18">Edinburgh</strain>
    </source>
</reference>
<evidence type="ECO:0000256" key="6">
    <source>
        <dbReference type="ARBA" id="ARBA00022729"/>
    </source>
</evidence>
<organism evidence="18 19">
    <name type="scientific">Trypanosoma theileri</name>
    <dbReference type="NCBI Taxonomy" id="67003"/>
    <lineage>
        <taxon>Eukaryota</taxon>
        <taxon>Discoba</taxon>
        <taxon>Euglenozoa</taxon>
        <taxon>Kinetoplastea</taxon>
        <taxon>Metakinetoplastina</taxon>
        <taxon>Trypanosomatida</taxon>
        <taxon>Trypanosomatidae</taxon>
        <taxon>Trypanosoma</taxon>
    </lineage>
</organism>
<dbReference type="Pfam" id="PF01457">
    <property type="entry name" value="Peptidase_M8"/>
    <property type="match status" value="2"/>
</dbReference>
<evidence type="ECO:0000256" key="8">
    <source>
        <dbReference type="ARBA" id="ARBA00022833"/>
    </source>
</evidence>
<dbReference type="GO" id="GO:0007155">
    <property type="term" value="P:cell adhesion"/>
    <property type="evidence" value="ECO:0007669"/>
    <property type="project" value="UniProtKB-KW"/>
</dbReference>
<evidence type="ECO:0000256" key="3">
    <source>
        <dbReference type="ARBA" id="ARBA00005860"/>
    </source>
</evidence>
<keyword evidence="11" id="KW-0472">Membrane</keyword>
<dbReference type="OrthoDB" id="251630at2759"/>
<dbReference type="GO" id="GO:0046872">
    <property type="term" value="F:metal ion binding"/>
    <property type="evidence" value="ECO:0007669"/>
    <property type="project" value="UniProtKB-KW"/>
</dbReference>
<dbReference type="GO" id="GO:0004222">
    <property type="term" value="F:metalloendopeptidase activity"/>
    <property type="evidence" value="ECO:0007669"/>
    <property type="project" value="UniProtKB-UniRule"/>
</dbReference>
<dbReference type="PANTHER" id="PTHR10942">
    <property type="entry name" value="LEISHMANOLYSIN-LIKE PEPTIDASE"/>
    <property type="match status" value="1"/>
</dbReference>
<keyword evidence="5 16" id="KW-0479">Metal-binding</keyword>
<feature type="non-terminal residue" evidence="18">
    <location>
        <position position="488"/>
    </location>
</feature>
<dbReference type="GeneID" id="39991857"/>
<sequence length="488" mass="55398">MSSPPVAVVREVPKRGQGAWQTYTVAELTAGVTGKEDENKGWESLRINVSHKDLDDEKKYCKDQNQKAKSFWSGNEEQCKDEDVLNDEKKKELIEKILPEAIKLHTDRLLVKPMKTPWNVIPFENTNFCSHFTIPKKDDGKLKVDEEKLPETNFMLYVATGSRGNNAPRSWALTCAVDANDNNRPIIGAMRVNPKNIAFGKGIVRLLAHELGHALGFDYERMNERGMITVRDIRGEDRIVVKSNKTLMKAKEHYDCDTMEGVELQVTNGIDNNGPNCTHWTQRYAKDELMSITKFSVVYENIGYYTALTIAAFEDMGFYKGKFEMAENMSWGRGAGCELIKGTYKEELEKKYPNMFCKYEGKSLCASNRMGMGTCSERESNNGDINFVTQNEFALCTSKELTPGYGVGRPDSWCLDTDDLVRRNNDENSTSYGVCGEVRCDTGFVEVRFDDKDEWHKCDEEDQTFKPNMAAAFDYVSGKVKCPKYSEV</sequence>
<keyword evidence="8 16" id="KW-0862">Zinc</keyword>
<evidence type="ECO:0000256" key="16">
    <source>
        <dbReference type="PIRSR" id="PIRSR601577-2"/>
    </source>
</evidence>
<dbReference type="Proteomes" id="UP000192257">
    <property type="component" value="Unassembled WGS sequence"/>
</dbReference>
<keyword evidence="14" id="KW-0325">Glycoprotein</keyword>
<evidence type="ECO:0000256" key="17">
    <source>
        <dbReference type="RuleBase" id="RU366077"/>
    </source>
</evidence>
<evidence type="ECO:0000256" key="14">
    <source>
        <dbReference type="ARBA" id="ARBA00023180"/>
    </source>
</evidence>
<evidence type="ECO:0000256" key="12">
    <source>
        <dbReference type="ARBA" id="ARBA00023145"/>
    </source>
</evidence>
<keyword evidence="19" id="KW-1185">Reference proteome</keyword>
<evidence type="ECO:0000256" key="10">
    <source>
        <dbReference type="ARBA" id="ARBA00023049"/>
    </source>
</evidence>
<evidence type="ECO:0000256" key="11">
    <source>
        <dbReference type="ARBA" id="ARBA00023136"/>
    </source>
</evidence>
<feature type="binding site" evidence="16">
    <location>
        <position position="279"/>
    </location>
    <ligand>
        <name>Zn(2+)</name>
        <dbReference type="ChEBI" id="CHEBI:29105"/>
        <note>catalytic</note>
    </ligand>
</feature>
<dbReference type="InterPro" id="IPR001577">
    <property type="entry name" value="Peptidase_M8"/>
</dbReference>